<dbReference type="STRING" id="260084.SAMN02927928_1898"/>
<dbReference type="InterPro" id="IPR045746">
    <property type="entry name" value="ACT14924-like_Acyltransf_dom"/>
</dbReference>
<evidence type="ECO:0000313" key="2">
    <source>
        <dbReference type="EMBL" id="SCW55877.1"/>
    </source>
</evidence>
<dbReference type="InterPro" id="IPR002123">
    <property type="entry name" value="Plipid/glycerol_acylTrfase"/>
</dbReference>
<dbReference type="SMART" id="SM00563">
    <property type="entry name" value="PlsC"/>
    <property type="match status" value="1"/>
</dbReference>
<organism evidence="2 3">
    <name type="scientific">Asticcacaulis taihuensis</name>
    <dbReference type="NCBI Taxonomy" id="260084"/>
    <lineage>
        <taxon>Bacteria</taxon>
        <taxon>Pseudomonadati</taxon>
        <taxon>Pseudomonadota</taxon>
        <taxon>Alphaproteobacteria</taxon>
        <taxon>Caulobacterales</taxon>
        <taxon>Caulobacteraceae</taxon>
        <taxon>Asticcacaulis</taxon>
    </lineage>
</organism>
<keyword evidence="3" id="KW-1185">Reference proteome</keyword>
<name>A0A1G4RGL9_9CAUL</name>
<dbReference type="Pfam" id="PF19576">
    <property type="entry name" value="Acyltransf_2"/>
    <property type="match status" value="1"/>
</dbReference>
<dbReference type="EMBL" id="FMTS01000002">
    <property type="protein sequence ID" value="SCW55877.1"/>
    <property type="molecule type" value="Genomic_DNA"/>
</dbReference>
<dbReference type="Proteomes" id="UP000199150">
    <property type="component" value="Unassembled WGS sequence"/>
</dbReference>
<accession>A0A1G4RGL9</accession>
<dbReference type="GO" id="GO:0016746">
    <property type="term" value="F:acyltransferase activity"/>
    <property type="evidence" value="ECO:0007669"/>
    <property type="project" value="InterPro"/>
</dbReference>
<dbReference type="AlphaFoldDB" id="A0A1G4RGL9"/>
<feature type="domain" description="Phospholipid/glycerol acyltransferase" evidence="1">
    <location>
        <begin position="114"/>
        <end position="237"/>
    </location>
</feature>
<protein>
    <submittedName>
        <fullName evidence="2">Putative hemolysin</fullName>
    </submittedName>
</protein>
<evidence type="ECO:0000313" key="3">
    <source>
        <dbReference type="Proteomes" id="UP000199150"/>
    </source>
</evidence>
<sequence length="307" mass="34252">MAGVIQRPARFAKRYTRTDRGLAGMNRSGLRKAHMTLHIVDELIHERAPKLVRSPAWPVVRPVLYTVLGRNKAVRMADAIAGMAGPEALDYVSDLLSLEVAAPHLDRLPASGRCLMVCNHPTGIADGIAVYDAILRRRPDAIFFANADALRVNPRFAEALIPVEWVEAKRTREKTRLTLQGAKDAFERERCVVMFPAGRLARRNAKGQLIDPPWAPTAVSLAQKYAAPIVPVHVAGPDSVWFHLFNRFSQELRDITLFHELLNKAGKRFDLTVGPLIDPQAEGLETERLKAYVELQLPETPDKVFHA</sequence>
<dbReference type="SUPFAM" id="SSF69593">
    <property type="entry name" value="Glycerol-3-phosphate (1)-acyltransferase"/>
    <property type="match status" value="1"/>
</dbReference>
<gene>
    <name evidence="2" type="ORF">SAMN02927928_1898</name>
</gene>
<evidence type="ECO:0000259" key="1">
    <source>
        <dbReference type="SMART" id="SM00563"/>
    </source>
</evidence>
<reference evidence="3" key="1">
    <citation type="submission" date="2016-10" db="EMBL/GenBank/DDBJ databases">
        <authorList>
            <person name="Varghese N."/>
            <person name="Submissions S."/>
        </authorList>
    </citation>
    <scope>NUCLEOTIDE SEQUENCE [LARGE SCALE GENOMIC DNA]</scope>
    <source>
        <strain evidence="3">CGMCC 1.3431</strain>
    </source>
</reference>
<proteinExistence type="predicted"/>